<dbReference type="AlphaFoldDB" id="G4TH32"/>
<dbReference type="OrthoDB" id="3308150at2759"/>
<dbReference type="InParanoid" id="G4TH32"/>
<keyword evidence="2" id="KW-1185">Reference proteome</keyword>
<protein>
    <submittedName>
        <fullName evidence="1">Uncharacterized protein</fullName>
    </submittedName>
</protein>
<accession>G4TH32</accession>
<sequence length="253" mass="27834">MLRAKVVALSHVLELVVIDECLRFVTLSKGCDGELAYYTTDMNDLGEWWPLDTMNINSDATAPVESTRNEDQGSTHVIEHAPLVDASAWSTFDYGSVPAYPARGLRSDLQAQSTSSYGINTFDYAQVLVPLPALTTAYPNAPAPSNTPFPSLLPQPQPAHCKRPLCSYCGRTHTRPVRDRACRNKHLGLLPFVCGGDCGKLEWSVLLLSGYSGRLTSVAKHRVSLKIFASAERKAAHVRGRVNCEVWYVCRVP</sequence>
<comment type="caution">
    <text evidence="1">The sequence shown here is derived from an EMBL/GenBank/DDBJ whole genome shotgun (WGS) entry which is preliminary data.</text>
</comment>
<organism evidence="1 2">
    <name type="scientific">Serendipita indica (strain DSM 11827)</name>
    <name type="common">Root endophyte fungus</name>
    <name type="synonym">Piriformospora indica</name>
    <dbReference type="NCBI Taxonomy" id="1109443"/>
    <lineage>
        <taxon>Eukaryota</taxon>
        <taxon>Fungi</taxon>
        <taxon>Dikarya</taxon>
        <taxon>Basidiomycota</taxon>
        <taxon>Agaricomycotina</taxon>
        <taxon>Agaricomycetes</taxon>
        <taxon>Sebacinales</taxon>
        <taxon>Serendipitaceae</taxon>
        <taxon>Serendipita</taxon>
    </lineage>
</organism>
<gene>
    <name evidence="1" type="ORF">PIIN_04562</name>
</gene>
<proteinExistence type="predicted"/>
<name>G4TH32_SERID</name>
<reference evidence="1 2" key="1">
    <citation type="journal article" date="2011" name="PLoS Pathog.">
        <title>Endophytic Life Strategies Decoded by Genome and Transcriptome Analyses of the Mutualistic Root Symbiont Piriformospora indica.</title>
        <authorList>
            <person name="Zuccaro A."/>
            <person name="Lahrmann U."/>
            <person name="Guldener U."/>
            <person name="Langen G."/>
            <person name="Pfiffi S."/>
            <person name="Biedenkopf D."/>
            <person name="Wong P."/>
            <person name="Samans B."/>
            <person name="Grimm C."/>
            <person name="Basiewicz M."/>
            <person name="Murat C."/>
            <person name="Martin F."/>
            <person name="Kogel K.H."/>
        </authorList>
    </citation>
    <scope>NUCLEOTIDE SEQUENCE [LARGE SCALE GENOMIC DNA]</scope>
    <source>
        <strain evidence="1 2">DSM 11827</strain>
    </source>
</reference>
<evidence type="ECO:0000313" key="2">
    <source>
        <dbReference type="Proteomes" id="UP000007148"/>
    </source>
</evidence>
<dbReference type="Proteomes" id="UP000007148">
    <property type="component" value="Unassembled WGS sequence"/>
</dbReference>
<dbReference type="EMBL" id="CAFZ01000089">
    <property type="protein sequence ID" value="CCA70625.1"/>
    <property type="molecule type" value="Genomic_DNA"/>
</dbReference>
<dbReference type="HOGENOM" id="CLU_1098855_0_0_1"/>
<evidence type="ECO:0000313" key="1">
    <source>
        <dbReference type="EMBL" id="CCA70625.1"/>
    </source>
</evidence>